<feature type="domain" description="ALK/LTK-like glycine-rich" evidence="16">
    <location>
        <begin position="3"/>
        <end position="150"/>
    </location>
</feature>
<reference evidence="17" key="2">
    <citation type="journal article" date="2007" name="Science">
        <title>Draft genome sequence of the sexually transmitted pathogen Trichomonas vaginalis.</title>
        <authorList>
            <person name="Carlton J.M."/>
            <person name="Hirt R.P."/>
            <person name="Silva J.C."/>
            <person name="Delcher A.L."/>
            <person name="Schatz M."/>
            <person name="Zhao Q."/>
            <person name="Wortman J.R."/>
            <person name="Bidwell S.L."/>
            <person name="Alsmark U.C.M."/>
            <person name="Besteiro S."/>
            <person name="Sicheritz-Ponten T."/>
            <person name="Noel C.J."/>
            <person name="Dacks J.B."/>
            <person name="Foster P.G."/>
            <person name="Simillion C."/>
            <person name="Van de Peer Y."/>
            <person name="Miranda-Saavedra D."/>
            <person name="Barton G.J."/>
            <person name="Westrop G.D."/>
            <person name="Mueller S."/>
            <person name="Dessi D."/>
            <person name="Fiori P.L."/>
            <person name="Ren Q."/>
            <person name="Paulsen I."/>
            <person name="Zhang H."/>
            <person name="Bastida-Corcuera F.D."/>
            <person name="Simoes-Barbosa A."/>
            <person name="Brown M.T."/>
            <person name="Hayes R.D."/>
            <person name="Mukherjee M."/>
            <person name="Okumura C.Y."/>
            <person name="Schneider R."/>
            <person name="Smith A.J."/>
            <person name="Vanacova S."/>
            <person name="Villalvazo M."/>
            <person name="Haas B.J."/>
            <person name="Pertea M."/>
            <person name="Feldblyum T.V."/>
            <person name="Utterback T.R."/>
            <person name="Shu C.L."/>
            <person name="Osoegawa K."/>
            <person name="de Jong P.J."/>
            <person name="Hrdy I."/>
            <person name="Horvathova L."/>
            <person name="Zubacova Z."/>
            <person name="Dolezal P."/>
            <person name="Malik S.B."/>
            <person name="Logsdon J.M. Jr."/>
            <person name="Henze K."/>
            <person name="Gupta A."/>
            <person name="Wang C.C."/>
            <person name="Dunne R.L."/>
            <person name="Upcroft J.A."/>
            <person name="Upcroft P."/>
            <person name="White O."/>
            <person name="Salzberg S.L."/>
            <person name="Tang P."/>
            <person name="Chiu C.-H."/>
            <person name="Lee Y.-S."/>
            <person name="Embley T.M."/>
            <person name="Coombs G.H."/>
            <person name="Mottram J.C."/>
            <person name="Tachezy J."/>
            <person name="Fraser-Liggett C.M."/>
            <person name="Johnson P.J."/>
        </authorList>
    </citation>
    <scope>NUCLEOTIDE SEQUENCE [LARGE SCALE GENOMIC DNA]</scope>
    <source>
        <strain evidence="17">G3</strain>
    </source>
</reference>
<dbReference type="VEuPathDB" id="TrichDB:TVAGG3_0274530"/>
<keyword evidence="7" id="KW-0547">Nucleotide-binding</keyword>
<proteinExistence type="predicted"/>
<evidence type="ECO:0000256" key="11">
    <source>
        <dbReference type="ARBA" id="ARBA00023136"/>
    </source>
</evidence>
<evidence type="ECO:0000313" key="18">
    <source>
        <dbReference type="Proteomes" id="UP000001542"/>
    </source>
</evidence>
<sequence>MGDDDGSGGAGGGLVAQTYWSNGHYIFSNPANSTFGFTFGSGESAQEIKSKSDYGVKVATGGRDRSGAGSGWFGGFASQFGNAGSGGGSSWALSMDAEIPKGNIPAKGPFYDQPDSKKYFFSLSDGFIFTDVKSFPGIREGNGRLVITILQLIEKPSLRSICYLKFGFDILFIQLISQT</sequence>
<evidence type="ECO:0000256" key="4">
    <source>
        <dbReference type="ARBA" id="ARBA00022679"/>
    </source>
</evidence>
<dbReference type="GO" id="GO:0005886">
    <property type="term" value="C:plasma membrane"/>
    <property type="evidence" value="ECO:0007669"/>
    <property type="project" value="UniProtKB-SubCell"/>
</dbReference>
<dbReference type="InParanoid" id="A2ELD8"/>
<dbReference type="EMBL" id="DS113421">
    <property type="protein sequence ID" value="EAY06540.1"/>
    <property type="molecule type" value="Genomic_DNA"/>
</dbReference>
<organism evidence="17 18">
    <name type="scientific">Trichomonas vaginalis (strain ATCC PRA-98 / G3)</name>
    <dbReference type="NCBI Taxonomy" id="412133"/>
    <lineage>
        <taxon>Eukaryota</taxon>
        <taxon>Metamonada</taxon>
        <taxon>Parabasalia</taxon>
        <taxon>Trichomonadida</taxon>
        <taxon>Trichomonadidae</taxon>
        <taxon>Trichomonas</taxon>
    </lineage>
</organism>
<keyword evidence="5" id="KW-0812">Transmembrane</keyword>
<keyword evidence="13" id="KW-1015">Disulfide bond</keyword>
<evidence type="ECO:0000256" key="12">
    <source>
        <dbReference type="ARBA" id="ARBA00023137"/>
    </source>
</evidence>
<evidence type="ECO:0000256" key="6">
    <source>
        <dbReference type="ARBA" id="ARBA00022729"/>
    </source>
</evidence>
<dbReference type="RefSeq" id="XP_001318763.1">
    <property type="nucleotide sequence ID" value="XM_001318728.1"/>
</dbReference>
<dbReference type="InterPro" id="IPR055163">
    <property type="entry name" value="ALK/LTK-like_GRD"/>
</dbReference>
<dbReference type="KEGG" id="tva:4764417"/>
<accession>A2ELD8</accession>
<evidence type="ECO:0000256" key="7">
    <source>
        <dbReference type="ARBA" id="ARBA00022741"/>
    </source>
</evidence>
<evidence type="ECO:0000256" key="5">
    <source>
        <dbReference type="ARBA" id="ARBA00022692"/>
    </source>
</evidence>
<evidence type="ECO:0000256" key="9">
    <source>
        <dbReference type="ARBA" id="ARBA00022840"/>
    </source>
</evidence>
<keyword evidence="3" id="KW-1003">Cell membrane</keyword>
<evidence type="ECO:0000259" key="16">
    <source>
        <dbReference type="Pfam" id="PF12810"/>
    </source>
</evidence>
<evidence type="ECO:0000256" key="14">
    <source>
        <dbReference type="ARBA" id="ARBA00023170"/>
    </source>
</evidence>
<evidence type="ECO:0000256" key="2">
    <source>
        <dbReference type="ARBA" id="ARBA00011902"/>
    </source>
</evidence>
<keyword evidence="18" id="KW-1185">Reference proteome</keyword>
<dbReference type="GO" id="GO:0005524">
    <property type="term" value="F:ATP binding"/>
    <property type="evidence" value="ECO:0007669"/>
    <property type="project" value="UniProtKB-KW"/>
</dbReference>
<dbReference type="Pfam" id="PF12810">
    <property type="entry name" value="ALK_LTK_GRD"/>
    <property type="match status" value="1"/>
</dbReference>
<keyword evidence="15" id="KW-0325">Glycoprotein</keyword>
<evidence type="ECO:0000256" key="1">
    <source>
        <dbReference type="ARBA" id="ARBA00004251"/>
    </source>
</evidence>
<gene>
    <name evidence="17" type="ORF">TVAG_358300</name>
</gene>
<name>A2ELD8_TRIV3</name>
<dbReference type="Proteomes" id="UP000001542">
    <property type="component" value="Unassembled WGS sequence"/>
</dbReference>
<dbReference type="VEuPathDB" id="TrichDB:TVAG_358300"/>
<evidence type="ECO:0000256" key="8">
    <source>
        <dbReference type="ARBA" id="ARBA00022777"/>
    </source>
</evidence>
<keyword evidence="9" id="KW-0067">ATP-binding</keyword>
<evidence type="ECO:0000256" key="15">
    <source>
        <dbReference type="ARBA" id="ARBA00023180"/>
    </source>
</evidence>
<keyword evidence="8" id="KW-0418">Kinase</keyword>
<keyword evidence="14" id="KW-0675">Receptor</keyword>
<evidence type="ECO:0000256" key="10">
    <source>
        <dbReference type="ARBA" id="ARBA00022989"/>
    </source>
</evidence>
<evidence type="ECO:0000256" key="13">
    <source>
        <dbReference type="ARBA" id="ARBA00023157"/>
    </source>
</evidence>
<protein>
    <recommendedName>
        <fullName evidence="2">receptor protein-tyrosine kinase</fullName>
        <ecNumber evidence="2">2.7.10.1</ecNumber>
    </recommendedName>
</protein>
<reference evidence="17" key="1">
    <citation type="submission" date="2006-10" db="EMBL/GenBank/DDBJ databases">
        <authorList>
            <person name="Amadeo P."/>
            <person name="Zhao Q."/>
            <person name="Wortman J."/>
            <person name="Fraser-Liggett C."/>
            <person name="Carlton J."/>
        </authorList>
    </citation>
    <scope>NUCLEOTIDE SEQUENCE</scope>
    <source>
        <strain evidence="17">G3</strain>
    </source>
</reference>
<keyword evidence="4" id="KW-0808">Transferase</keyword>
<keyword evidence="11" id="KW-0472">Membrane</keyword>
<dbReference type="AlphaFoldDB" id="A2ELD8"/>
<evidence type="ECO:0000313" key="17">
    <source>
        <dbReference type="EMBL" id="EAY06540.1"/>
    </source>
</evidence>
<keyword evidence="12" id="KW-0829">Tyrosine-protein kinase</keyword>
<dbReference type="EC" id="2.7.10.1" evidence="2"/>
<dbReference type="GO" id="GO:0004714">
    <property type="term" value="F:transmembrane receptor protein tyrosine kinase activity"/>
    <property type="evidence" value="ECO:0007669"/>
    <property type="project" value="UniProtKB-EC"/>
</dbReference>
<keyword evidence="10" id="KW-1133">Transmembrane helix</keyword>
<comment type="subcellular location">
    <subcellularLocation>
        <location evidence="1">Cell membrane</location>
        <topology evidence="1">Single-pass type I membrane protein</topology>
    </subcellularLocation>
</comment>
<keyword evidence="6" id="KW-0732">Signal</keyword>
<evidence type="ECO:0000256" key="3">
    <source>
        <dbReference type="ARBA" id="ARBA00022475"/>
    </source>
</evidence>